<reference evidence="1" key="1">
    <citation type="submission" date="2020-10" db="EMBL/GenBank/DDBJ databases">
        <authorList>
            <person name="Gilroy R."/>
        </authorList>
    </citation>
    <scope>NUCLEOTIDE SEQUENCE</scope>
    <source>
        <strain evidence="1">CHK165-10780</strain>
    </source>
</reference>
<gene>
    <name evidence="1" type="ORF">IAC85_03190</name>
</gene>
<evidence type="ECO:0000313" key="2">
    <source>
        <dbReference type="Proteomes" id="UP000886725"/>
    </source>
</evidence>
<evidence type="ECO:0000313" key="1">
    <source>
        <dbReference type="EMBL" id="HIQ64723.1"/>
    </source>
</evidence>
<accession>A0A9D0Z1H9</accession>
<comment type="caution">
    <text evidence="1">The sequence shown here is derived from an EMBL/GenBank/DDBJ whole genome shotgun (WGS) entry which is preliminary data.</text>
</comment>
<protein>
    <submittedName>
        <fullName evidence="1">Uncharacterized protein</fullName>
    </submittedName>
</protein>
<dbReference type="EMBL" id="DVFU01000064">
    <property type="protein sequence ID" value="HIQ64723.1"/>
    <property type="molecule type" value="Genomic_DNA"/>
</dbReference>
<proteinExistence type="predicted"/>
<reference evidence="1" key="2">
    <citation type="journal article" date="2021" name="PeerJ">
        <title>Extensive microbial diversity within the chicken gut microbiome revealed by metagenomics and culture.</title>
        <authorList>
            <person name="Gilroy R."/>
            <person name="Ravi A."/>
            <person name="Getino M."/>
            <person name="Pursley I."/>
            <person name="Horton D.L."/>
            <person name="Alikhan N.F."/>
            <person name="Baker D."/>
            <person name="Gharbi K."/>
            <person name="Hall N."/>
            <person name="Watson M."/>
            <person name="Adriaenssens E.M."/>
            <person name="Foster-Nyarko E."/>
            <person name="Jarju S."/>
            <person name="Secka A."/>
            <person name="Antonio M."/>
            <person name="Oren A."/>
            <person name="Chaudhuri R.R."/>
            <person name="La Ragione R."/>
            <person name="Hildebrand F."/>
            <person name="Pallen M.J."/>
        </authorList>
    </citation>
    <scope>NUCLEOTIDE SEQUENCE</scope>
    <source>
        <strain evidence="1">CHK165-10780</strain>
    </source>
</reference>
<dbReference type="AlphaFoldDB" id="A0A9D0Z1H9"/>
<sequence>MKATKKKKPIVTIQKGNFQEFQFYYGEYAKYSVLGSAIQEGTATFYLVLEDGLYMKDFWTYDMPDGVLELGIPNGPIKQTILDKRYFPEVLSYFQKEKVKSLIVMLVLRIHDTETEDASQKREFLEHYGFIPINNLQNDDVSMVQLQYSILKKKDV</sequence>
<organism evidence="1 2">
    <name type="scientific">Candidatus Faecenecus gallistercoris</name>
    <dbReference type="NCBI Taxonomy" id="2840793"/>
    <lineage>
        <taxon>Bacteria</taxon>
        <taxon>Bacillati</taxon>
        <taxon>Bacillota</taxon>
        <taxon>Bacillota incertae sedis</taxon>
        <taxon>Candidatus Faecenecus</taxon>
    </lineage>
</organism>
<dbReference type="Proteomes" id="UP000886725">
    <property type="component" value="Unassembled WGS sequence"/>
</dbReference>
<name>A0A9D0Z1H9_9FIRM</name>